<reference evidence="3 4" key="1">
    <citation type="submission" date="2020-08" db="EMBL/GenBank/DDBJ databases">
        <title>Genomic Encyclopedia of Type Strains, Phase III (KMG-III): the genomes of soil and plant-associated and newly described type strains.</title>
        <authorList>
            <person name="Whitman W."/>
        </authorList>
    </citation>
    <scope>NUCLEOTIDE SEQUENCE [LARGE SCALE GENOMIC DNA]</scope>
    <source>
        <strain evidence="3 4">CECT 8712</strain>
    </source>
</reference>
<dbReference type="EMBL" id="JACHJO010000009">
    <property type="protein sequence ID" value="MBB6121281.1"/>
    <property type="molecule type" value="Genomic_DNA"/>
</dbReference>
<name>A0A841IYQ8_9ACTN</name>
<evidence type="ECO:0000313" key="4">
    <source>
        <dbReference type="Proteomes" id="UP000536604"/>
    </source>
</evidence>
<evidence type="ECO:0000259" key="2">
    <source>
        <dbReference type="Pfam" id="PF22738"/>
    </source>
</evidence>
<evidence type="ECO:0000313" key="3">
    <source>
        <dbReference type="EMBL" id="MBB6121281.1"/>
    </source>
</evidence>
<proteinExistence type="predicted"/>
<feature type="compositionally biased region" description="Basic and acidic residues" evidence="1">
    <location>
        <begin position="1066"/>
        <end position="1079"/>
    </location>
</feature>
<evidence type="ECO:0000256" key="1">
    <source>
        <dbReference type="SAM" id="MobiDB-lite"/>
    </source>
</evidence>
<dbReference type="Pfam" id="PF22738">
    <property type="entry name" value="NNH7"/>
    <property type="match status" value="1"/>
</dbReference>
<feature type="region of interest" description="Disordered" evidence="1">
    <location>
        <begin position="1051"/>
        <end position="1079"/>
    </location>
</feature>
<dbReference type="AlphaFoldDB" id="A0A841IYQ8"/>
<keyword evidence="3" id="KW-0067">ATP-binding</keyword>
<dbReference type="InterPro" id="IPR054567">
    <property type="entry name" value="NNH7"/>
</dbReference>
<organism evidence="3 4">
    <name type="scientific">Nocardiopsis algeriensis</name>
    <dbReference type="NCBI Taxonomy" id="1478215"/>
    <lineage>
        <taxon>Bacteria</taxon>
        <taxon>Bacillati</taxon>
        <taxon>Actinomycetota</taxon>
        <taxon>Actinomycetes</taxon>
        <taxon>Streptosporangiales</taxon>
        <taxon>Nocardiopsidaceae</taxon>
        <taxon>Nocardiopsis</taxon>
    </lineage>
</organism>
<gene>
    <name evidence="3" type="ORF">FHS13_003249</name>
</gene>
<protein>
    <submittedName>
        <fullName evidence="3">Energy-coupling factor transporter ATP-binding protein EcfA2</fullName>
    </submittedName>
</protein>
<dbReference type="Proteomes" id="UP000536604">
    <property type="component" value="Unassembled WGS sequence"/>
</dbReference>
<keyword evidence="4" id="KW-1185">Reference proteome</keyword>
<keyword evidence="3" id="KW-0547">Nucleotide-binding</keyword>
<accession>A0A841IYQ8</accession>
<comment type="caution">
    <text evidence="3">The sequence shown here is derived from an EMBL/GenBank/DDBJ whole genome shotgun (WGS) entry which is preliminary data.</text>
</comment>
<dbReference type="RefSeq" id="WP_184292725.1">
    <property type="nucleotide sequence ID" value="NZ_JACHJO010000009.1"/>
</dbReference>
<dbReference type="GO" id="GO:0005524">
    <property type="term" value="F:ATP binding"/>
    <property type="evidence" value="ECO:0007669"/>
    <property type="project" value="UniProtKB-KW"/>
</dbReference>
<dbReference type="InterPro" id="IPR027417">
    <property type="entry name" value="P-loop_NTPase"/>
</dbReference>
<feature type="domain" description="NACHT N-terminal Helical" evidence="2">
    <location>
        <begin position="2"/>
        <end position="214"/>
    </location>
</feature>
<dbReference type="SUPFAM" id="SSF52540">
    <property type="entry name" value="P-loop containing nucleoside triphosphate hydrolases"/>
    <property type="match status" value="1"/>
</dbReference>
<sequence length="1079" mass="119091">MARQLSYADALKLLGGSDPESANLAERLTEGSLDLLGVPDLFGLRGLLVSKGREAIEGVRDKLKGHSRLSRTERIEAAHKILVVVSFFEALEECWEEAGAPFPLKDLEITSEEQLSVFGRVLDSGSRGVPPASGPASPGSAPDADLLRMLQAFCRLVPGLAAAEAHGITDPGHPFLRRLDQGPFPSLSRRRYEENYLRLAAEVPEFGMWAHLEEHRGTREAVGTGLSGLYRRLEEIGSGRTVERRRQELAAAYQAVLRQPVLRSADVPPRLSLPSLADAYIPPRGRVAVVEHSGDAPSVEQWWERQPLVEDLQPFLAGYLVHPRTTEAPTVILGHPGAGKSKLTEMLAAQLPPADFVPIRVELRAAAPNAPIHLQIEEGLAAVLHDRVSWRELADSADGALPVVILDGFDELLQATGVDRSDYLERVQEFQHQQEAMGRPVAVVVTSRTVVADRTRFPEGTTVVRLEPFDERQVWQLLQVWNKANAAAFAASGTAPLTVDVLLRYPDLAEQPLLLLMLLIYDAADNALRRAWESLTHVELYERLLAMFAEREVNKHRSGLSREDFDEAVEEEMRRLEAAALAMFTRRRQHVSAAELEQDLAVLMPEAAVRADGADLHGRIDPAHQVLGRFFFVHESRARTGSGSSSVFEFLHATFGEYLVARAVAAALEEVAARRAAPRTRRGRGAARRVDDGYLYALTSFACLAGRQKIPEFLGQILERRCTEDPGLRDEYAELLVELFRAAPFPASGRSFSEYEPERLRTVHREANYTSNLVLLLALVRREPIDVRELYPGEEEPHQALQKTTTLWRTLTGPEWFSILSALRVRHLDGWADTGVVTVIGLEDGSPVDVGECVGFELRANTDAVPHVTDPYGVTVPFELATSRLLRSAAMRVNGTAARFCLGLLPYLRDVSADLGTWYGDPETGGSWSELHEVLLLGVGIGADGPRRLDAYRRLLGTSALGRLELYALGRAALEFTDGRTGQDVRVRTAELVDGYLARVREVVHGPRLSPDAVEPVLRMLEPYVDGRELRRVRELVAAADGAGTAGTHWDGLPDIGEWTSGGTGEEDRSRFPHHRLDL</sequence>